<dbReference type="AlphaFoldDB" id="E6PRR6"/>
<comment type="caution">
    <text evidence="1">The sequence shown here is derived from an EMBL/GenBank/DDBJ whole genome shotgun (WGS) entry which is preliminary data.</text>
</comment>
<protein>
    <submittedName>
        <fullName evidence="1">Uncharacterized protein</fullName>
    </submittedName>
</protein>
<evidence type="ECO:0000313" key="1">
    <source>
        <dbReference type="EMBL" id="CBH97622.1"/>
    </source>
</evidence>
<proteinExistence type="predicted"/>
<reference evidence="1" key="1">
    <citation type="submission" date="2009-10" db="EMBL/GenBank/DDBJ databases">
        <title>Diversity of trophic interactions inside an arsenic-rich microbial ecosystem.</title>
        <authorList>
            <person name="Bertin P.N."/>
            <person name="Heinrich-Salmeron A."/>
            <person name="Pelletier E."/>
            <person name="Goulhen-Chollet F."/>
            <person name="Arsene-Ploetze F."/>
            <person name="Gallien S."/>
            <person name="Calteau A."/>
            <person name="Vallenet D."/>
            <person name="Casiot C."/>
            <person name="Chane-Woon-Ming B."/>
            <person name="Giloteaux L."/>
            <person name="Barakat M."/>
            <person name="Bonnefoy V."/>
            <person name="Bruneel O."/>
            <person name="Chandler M."/>
            <person name="Cleiss J."/>
            <person name="Duran R."/>
            <person name="Elbaz-Poulichet F."/>
            <person name="Fonknechten N."/>
            <person name="Lauga B."/>
            <person name="Mornico D."/>
            <person name="Ortet P."/>
            <person name="Schaeffer C."/>
            <person name="Siguier P."/>
            <person name="Alexander Thil Smith A."/>
            <person name="Van Dorsselaer A."/>
            <person name="Weissenbach J."/>
            <person name="Medigue C."/>
            <person name="Le Paslier D."/>
        </authorList>
    </citation>
    <scope>NUCLEOTIDE SEQUENCE</scope>
</reference>
<accession>E6PRR6</accession>
<dbReference type="EMBL" id="CABM01000045">
    <property type="protein sequence ID" value="CBH97622.1"/>
    <property type="molecule type" value="Genomic_DNA"/>
</dbReference>
<sequence length="36" mass="3981">MFTVPGEKTVANSGVMRAQFNLKRAAANGLCRWLLE</sequence>
<organism evidence="1">
    <name type="scientific">mine drainage metagenome</name>
    <dbReference type="NCBI Taxonomy" id="410659"/>
    <lineage>
        <taxon>unclassified sequences</taxon>
        <taxon>metagenomes</taxon>
        <taxon>ecological metagenomes</taxon>
    </lineage>
</organism>
<gene>
    <name evidence="1" type="ORF">CARN2_3096</name>
</gene>
<name>E6PRR6_9ZZZZ</name>